<gene>
    <name evidence="9" type="ORF">LFYK43_13940</name>
</gene>
<evidence type="ECO:0000259" key="7">
    <source>
        <dbReference type="Pfam" id="PF00460"/>
    </source>
</evidence>
<evidence type="ECO:0000256" key="4">
    <source>
        <dbReference type="ARBA" id="ARBA00023143"/>
    </source>
</evidence>
<dbReference type="Proteomes" id="UP000286848">
    <property type="component" value="Unassembled WGS sequence"/>
</dbReference>
<dbReference type="AlphaFoldDB" id="A0A401ITV0"/>
<dbReference type="Pfam" id="PF00460">
    <property type="entry name" value="Flg_bb_rod"/>
    <property type="match status" value="1"/>
</dbReference>
<evidence type="ECO:0000256" key="2">
    <source>
        <dbReference type="ARBA" id="ARBA00009677"/>
    </source>
</evidence>
<evidence type="ECO:0000313" key="10">
    <source>
        <dbReference type="Proteomes" id="UP000286848"/>
    </source>
</evidence>
<evidence type="ECO:0000256" key="1">
    <source>
        <dbReference type="ARBA" id="ARBA00004117"/>
    </source>
</evidence>
<evidence type="ECO:0000259" key="8">
    <source>
        <dbReference type="Pfam" id="PF06429"/>
    </source>
</evidence>
<dbReference type="NCBIfam" id="TIGR01395">
    <property type="entry name" value="FlgC"/>
    <property type="match status" value="1"/>
</dbReference>
<dbReference type="Pfam" id="PF06429">
    <property type="entry name" value="Flg_bbr_C"/>
    <property type="match status" value="1"/>
</dbReference>
<proteinExistence type="inferred from homology"/>
<dbReference type="GO" id="GO:0071978">
    <property type="term" value="P:bacterial-type flagellum-dependent swarming motility"/>
    <property type="evidence" value="ECO:0007669"/>
    <property type="project" value="TreeGrafter"/>
</dbReference>
<evidence type="ECO:0000313" key="9">
    <source>
        <dbReference type="EMBL" id="GBG94935.1"/>
    </source>
</evidence>
<organism evidence="9 10">
    <name type="scientific">Ligilactobacillus salitolerans</name>
    <dbReference type="NCBI Taxonomy" id="1808352"/>
    <lineage>
        <taxon>Bacteria</taxon>
        <taxon>Bacillati</taxon>
        <taxon>Bacillota</taxon>
        <taxon>Bacilli</taxon>
        <taxon>Lactobacillales</taxon>
        <taxon>Lactobacillaceae</taxon>
        <taxon>Ligilactobacillus</taxon>
    </lineage>
</organism>
<keyword evidence="4 6" id="KW-0975">Bacterial flagellum</keyword>
<evidence type="ECO:0000256" key="3">
    <source>
        <dbReference type="ARBA" id="ARBA00017941"/>
    </source>
</evidence>
<sequence>MSIFNGLQINASGLALERLKMDTTATNIANVNTTRTPAGGPYRRKSVQFAENLRQVESAGDDLMQAGQRRSSGVRVTGIAQDQTEKLNYAPNDPDADQNGYVHLPNVNLADEMVDLIQSQRTYEANVASSQVNKQILSKALEISAN</sequence>
<evidence type="ECO:0000256" key="5">
    <source>
        <dbReference type="ARBA" id="ARBA00025933"/>
    </source>
</evidence>
<dbReference type="OrthoDB" id="9794148at2"/>
<comment type="subunit">
    <text evidence="5 6">The basal body constitutes a major portion of the flagellar organelle and consists of four rings (L,P,S, and M) mounted on a central rod. The rod consists of about 26 subunits of FlgG in the distal portion, and FlgB, FlgC and FlgF are thought to build up the proximal portion of the rod with about 6 subunits each.</text>
</comment>
<dbReference type="GO" id="GO:0030694">
    <property type="term" value="C:bacterial-type flagellum basal body, rod"/>
    <property type="evidence" value="ECO:0007669"/>
    <property type="project" value="UniProtKB-UniRule"/>
</dbReference>
<dbReference type="PROSITE" id="PS00588">
    <property type="entry name" value="FLAGELLA_BB_ROD"/>
    <property type="match status" value="1"/>
</dbReference>
<reference evidence="9 10" key="1">
    <citation type="journal article" date="2019" name="Int. J. Syst. Evol. Microbiol.">
        <title>Lactobacillus salitolerans sp. nov., a novel lactic acid bacterium isolated from spent mushroom substrates.</title>
        <authorList>
            <person name="Tohno M."/>
            <person name="Tanizawa Y."/>
            <person name="Kojima Y."/>
            <person name="Sakamoto M."/>
            <person name="Nakamura Y."/>
            <person name="Ohkuma M."/>
            <person name="Kobayashi H."/>
        </authorList>
    </citation>
    <scope>NUCLEOTIDE SEQUENCE [LARGE SCALE GENOMIC DNA]</scope>
    <source>
        <strain evidence="9 10">YK43</strain>
    </source>
</reference>
<keyword evidence="9" id="KW-0969">Cilium</keyword>
<keyword evidence="9" id="KW-0282">Flagellum</keyword>
<dbReference type="PANTHER" id="PTHR30435:SF2">
    <property type="entry name" value="FLAGELLAR BASAL-BODY ROD PROTEIN FLGC"/>
    <property type="match status" value="1"/>
</dbReference>
<feature type="domain" description="Flagellar basal-body/hook protein C-terminal" evidence="8">
    <location>
        <begin position="98"/>
        <end position="142"/>
    </location>
</feature>
<feature type="domain" description="Flagellar basal body rod protein N-terminal" evidence="7">
    <location>
        <begin position="7"/>
        <end position="35"/>
    </location>
</feature>
<dbReference type="InterPro" id="IPR019776">
    <property type="entry name" value="Flagellar_basal_body_rod_CS"/>
</dbReference>
<keyword evidence="10" id="KW-1185">Reference proteome</keyword>
<name>A0A401ITV0_9LACO</name>
<dbReference type="PANTHER" id="PTHR30435">
    <property type="entry name" value="FLAGELLAR PROTEIN"/>
    <property type="match status" value="1"/>
</dbReference>
<dbReference type="InterPro" id="IPR010930">
    <property type="entry name" value="Flg_bb/hook_C_dom"/>
</dbReference>
<accession>A0A401ITV0</accession>
<dbReference type="InterPro" id="IPR006299">
    <property type="entry name" value="FlgC"/>
</dbReference>
<dbReference type="InterPro" id="IPR001444">
    <property type="entry name" value="Flag_bb_rod_N"/>
</dbReference>
<dbReference type="RefSeq" id="WP_124976804.1">
    <property type="nucleotide sequence ID" value="NZ_BFFP01000021.1"/>
</dbReference>
<comment type="similarity">
    <text evidence="2">Belongs to the flagella basal body rod proteins family.</text>
</comment>
<protein>
    <recommendedName>
        <fullName evidence="3 6">Flagellar basal-body rod protein FlgC</fullName>
    </recommendedName>
</protein>
<keyword evidence="9" id="KW-0966">Cell projection</keyword>
<evidence type="ECO:0000256" key="6">
    <source>
        <dbReference type="RuleBase" id="RU362062"/>
    </source>
</evidence>
<comment type="subcellular location">
    <subcellularLocation>
        <location evidence="1 6">Bacterial flagellum basal body</location>
    </subcellularLocation>
</comment>
<dbReference type="EMBL" id="BFFP01000021">
    <property type="protein sequence ID" value="GBG94935.1"/>
    <property type="molecule type" value="Genomic_DNA"/>
</dbReference>
<comment type="caution">
    <text evidence="9">The sequence shown here is derived from an EMBL/GenBank/DDBJ whole genome shotgun (WGS) entry which is preliminary data.</text>
</comment>